<dbReference type="PANTHER" id="PTHR30349">
    <property type="entry name" value="PHAGE INTEGRASE-RELATED"/>
    <property type="match status" value="1"/>
</dbReference>
<dbReference type="InterPro" id="IPR050090">
    <property type="entry name" value="Tyrosine_recombinase_XerCD"/>
</dbReference>
<dbReference type="Pfam" id="PF00589">
    <property type="entry name" value="Phage_integrase"/>
    <property type="match status" value="1"/>
</dbReference>
<feature type="coiled-coil region" evidence="2">
    <location>
        <begin position="770"/>
        <end position="816"/>
    </location>
</feature>
<dbReference type="CDD" id="cd00397">
    <property type="entry name" value="DNA_BRE_C"/>
    <property type="match status" value="1"/>
</dbReference>
<organism evidence="5 6">
    <name type="scientific">Georgenia daeguensis</name>
    <dbReference type="NCBI Taxonomy" id="908355"/>
    <lineage>
        <taxon>Bacteria</taxon>
        <taxon>Bacillati</taxon>
        <taxon>Actinomycetota</taxon>
        <taxon>Actinomycetes</taxon>
        <taxon>Micrococcales</taxon>
        <taxon>Bogoriellaceae</taxon>
        <taxon>Georgenia</taxon>
    </lineage>
</organism>
<feature type="compositionally biased region" description="Basic and acidic residues" evidence="3">
    <location>
        <begin position="27"/>
        <end position="38"/>
    </location>
</feature>
<evidence type="ECO:0000313" key="6">
    <source>
        <dbReference type="Proteomes" id="UP001499841"/>
    </source>
</evidence>
<dbReference type="PROSITE" id="PS51898">
    <property type="entry name" value="TYR_RECOMBINASE"/>
    <property type="match status" value="1"/>
</dbReference>
<dbReference type="InterPro" id="IPR011010">
    <property type="entry name" value="DNA_brk_join_enz"/>
</dbReference>
<evidence type="ECO:0000256" key="3">
    <source>
        <dbReference type="SAM" id="MobiDB-lite"/>
    </source>
</evidence>
<evidence type="ECO:0000313" key="5">
    <source>
        <dbReference type="EMBL" id="GAA3512833.1"/>
    </source>
</evidence>
<gene>
    <name evidence="5" type="ORF">GCM10022262_40990</name>
</gene>
<dbReference type="InterPro" id="IPR002104">
    <property type="entry name" value="Integrase_catalytic"/>
</dbReference>
<protein>
    <submittedName>
        <fullName evidence="5">Tyrosine-type recombinase/integrase</fullName>
    </submittedName>
</protein>
<dbReference type="PANTHER" id="PTHR30349:SF64">
    <property type="entry name" value="PROPHAGE INTEGRASE INTD-RELATED"/>
    <property type="match status" value="1"/>
</dbReference>
<feature type="compositionally biased region" description="Basic residues" evidence="3">
    <location>
        <begin position="407"/>
        <end position="420"/>
    </location>
</feature>
<evidence type="ECO:0000256" key="1">
    <source>
        <dbReference type="ARBA" id="ARBA00023172"/>
    </source>
</evidence>
<reference evidence="6" key="1">
    <citation type="journal article" date="2019" name="Int. J. Syst. Evol. Microbiol.">
        <title>The Global Catalogue of Microorganisms (GCM) 10K type strain sequencing project: providing services to taxonomists for standard genome sequencing and annotation.</title>
        <authorList>
            <consortium name="The Broad Institute Genomics Platform"/>
            <consortium name="The Broad Institute Genome Sequencing Center for Infectious Disease"/>
            <person name="Wu L."/>
            <person name="Ma J."/>
        </authorList>
    </citation>
    <scope>NUCLEOTIDE SEQUENCE [LARGE SCALE GENOMIC DNA]</scope>
    <source>
        <strain evidence="6">JCM 17459</strain>
    </source>
</reference>
<dbReference type="Gene3D" id="1.10.443.10">
    <property type="entry name" value="Intergrase catalytic core"/>
    <property type="match status" value="1"/>
</dbReference>
<name>A0ABP6URD1_9MICO</name>
<keyword evidence="2" id="KW-0175">Coiled coil</keyword>
<sequence>MEIDPRLPSQIQAAQTGRRTRALRPRVPPDPRLQRDGGLRGQPAYDSEIPPPRRAADDPLAQVQRLGAEETHAWVEEYLARRPQPLAKAQRARSCAVRAVLAWLAEHPGETWEDRWLLSGLDAAPNGSGDVVAAATQLSRAWATAALSVLVDARVVRPSYAWLLRSRQYRRSSSARFLDTAEPDIMPTLRALPAYARAPELARRNAETCIARVLIRTGKRLGQLSGEDLLAYADVVRTSMRHNKEHLAWELLVALGPLAGEPPTLRAAWAAAGSSRQHTVQTLVARYGLPPSGVLDLLVDYLGELKVGMDYGSLQSLSYRLVRLFWVGVLTINPHQDDLRLSPEVAASWREQLTVTLDGRPRSDVASTFFAVRALYRDLAEWSHEEPERWAIWVAPSPVPRHESRRASKASKQRRSRMQARTRQLTPFLPQFTSAAADLRDEGARLLTTAQGVGHGERFEVDGIGYERHDPPVGSRGAGRNLVWARVVQATNGIRTPPLERGLVCVSRFEADGFWAWALVEVLRETGVRIEELLELTQLSLRHYVAPATNTIVPLLHIVPSKTDAERLVPMSPDLVKVLVEVQRRARGTDQTIPLSVRYDHNEKVFGDPLPHLFARMMGPTQNVLSIQYVRKLLDNVADRAGLTDGGLPVRFTPHDFRRLFATDLVGSGLPLHIVSSLLGHLNLETTRGYTAVFPEHVVQAHHAFIERRRQTRPDGEIRPATAEEWHEFEQHFLLRKVALGDCHRPYGTPCVHEHACTRCRFLQVDPAQAGRLEEMTINAEARLTEARERVWLGEVAALEESLKHLRRRKAEADCLVAAEPRHLPADGGG</sequence>
<dbReference type="SUPFAM" id="SSF56349">
    <property type="entry name" value="DNA breaking-rejoining enzymes"/>
    <property type="match status" value="1"/>
</dbReference>
<accession>A0ABP6URD1</accession>
<evidence type="ECO:0000259" key="4">
    <source>
        <dbReference type="PROSITE" id="PS51898"/>
    </source>
</evidence>
<dbReference type="Proteomes" id="UP001499841">
    <property type="component" value="Unassembled WGS sequence"/>
</dbReference>
<feature type="domain" description="Tyr recombinase" evidence="4">
    <location>
        <begin position="494"/>
        <end position="703"/>
    </location>
</feature>
<feature type="region of interest" description="Disordered" evidence="3">
    <location>
        <begin position="1"/>
        <end position="55"/>
    </location>
</feature>
<evidence type="ECO:0000256" key="2">
    <source>
        <dbReference type="SAM" id="Coils"/>
    </source>
</evidence>
<keyword evidence="6" id="KW-1185">Reference proteome</keyword>
<proteinExistence type="predicted"/>
<feature type="region of interest" description="Disordered" evidence="3">
    <location>
        <begin position="402"/>
        <end position="421"/>
    </location>
</feature>
<keyword evidence="1" id="KW-0233">DNA recombination</keyword>
<comment type="caution">
    <text evidence="5">The sequence shown here is derived from an EMBL/GenBank/DDBJ whole genome shotgun (WGS) entry which is preliminary data.</text>
</comment>
<dbReference type="EMBL" id="BAABBA010000040">
    <property type="protein sequence ID" value="GAA3512833.1"/>
    <property type="molecule type" value="Genomic_DNA"/>
</dbReference>
<dbReference type="InterPro" id="IPR013762">
    <property type="entry name" value="Integrase-like_cat_sf"/>
</dbReference>